<comment type="caution">
    <text evidence="1">The sequence shown here is derived from an EMBL/GenBank/DDBJ whole genome shotgun (WGS) entry which is preliminary data.</text>
</comment>
<name>A0ABV2TLS7_9RHOO</name>
<dbReference type="Pfam" id="PF05845">
    <property type="entry name" value="PhnH"/>
    <property type="match status" value="1"/>
</dbReference>
<keyword evidence="2" id="KW-1185">Reference proteome</keyword>
<dbReference type="InterPro" id="IPR008772">
    <property type="entry name" value="Phosphonate_metab_PhnH"/>
</dbReference>
<dbReference type="InterPro" id="IPR038058">
    <property type="entry name" value="PhnH-like_sp"/>
</dbReference>
<organism evidence="1 2">
    <name type="scientific">Uliginosibacterium flavum</name>
    <dbReference type="NCBI Taxonomy" id="1396831"/>
    <lineage>
        <taxon>Bacteria</taxon>
        <taxon>Pseudomonadati</taxon>
        <taxon>Pseudomonadota</taxon>
        <taxon>Betaproteobacteria</taxon>
        <taxon>Rhodocyclales</taxon>
        <taxon>Zoogloeaceae</taxon>
        <taxon>Uliginosibacterium</taxon>
    </lineage>
</organism>
<keyword evidence="1" id="KW-0456">Lyase</keyword>
<accession>A0ABV2TLS7</accession>
<dbReference type="RefSeq" id="WP_354601331.1">
    <property type="nucleotide sequence ID" value="NZ_JBEWZI010000011.1"/>
</dbReference>
<dbReference type="GO" id="GO:0016829">
    <property type="term" value="F:lyase activity"/>
    <property type="evidence" value="ECO:0007669"/>
    <property type="project" value="UniProtKB-KW"/>
</dbReference>
<dbReference type="Gene3D" id="3.40.50.11310">
    <property type="entry name" value="Bacterial phosphonate metabolism protein PhnH"/>
    <property type="match status" value="1"/>
</dbReference>
<dbReference type="EMBL" id="JBEWZI010000011">
    <property type="protein sequence ID" value="MET7014872.1"/>
    <property type="molecule type" value="Genomic_DNA"/>
</dbReference>
<dbReference type="SUPFAM" id="SSF159709">
    <property type="entry name" value="PhnH-like"/>
    <property type="match status" value="1"/>
</dbReference>
<dbReference type="Proteomes" id="UP001549691">
    <property type="component" value="Unassembled WGS sequence"/>
</dbReference>
<evidence type="ECO:0000313" key="2">
    <source>
        <dbReference type="Proteomes" id="UP001549691"/>
    </source>
</evidence>
<reference evidence="1 2" key="1">
    <citation type="submission" date="2024-07" db="EMBL/GenBank/DDBJ databases">
        <title>Uliginosibacterium flavum JJ3220;KACC:17644.</title>
        <authorList>
            <person name="Kim M.K."/>
        </authorList>
    </citation>
    <scope>NUCLEOTIDE SEQUENCE [LARGE SCALE GENOMIC DNA]</scope>
    <source>
        <strain evidence="1 2">KACC:17644</strain>
    </source>
</reference>
<evidence type="ECO:0000313" key="1">
    <source>
        <dbReference type="EMBL" id="MET7014872.1"/>
    </source>
</evidence>
<sequence>MNQAVELDLAHLQPGFADPVHDAQACFRAVLETLARPGRICPLEAHLTLPAPPPGVGAAQSAVLLALADKDTPVWLSPALRDAAAGHYLRFHCGCPLTTDLAEAHFVLLGALVELPPLDALRLGEPAFPDRSATLLIEVAELNATGPLSLRGPGIEHSQALGVGGWSAAASAFVRENRARFPLGVDMLLCCDTRIAGLPRTTQIKEEG</sequence>
<dbReference type="PIRSF" id="PIRSF020680">
    <property type="entry name" value="PhnH"/>
    <property type="match status" value="1"/>
</dbReference>
<gene>
    <name evidence="1" type="primary">phnH</name>
    <name evidence="1" type="ORF">ABXR19_11785</name>
</gene>
<protein>
    <submittedName>
        <fullName evidence="1">Phosphonate C-P lyase system protein PhnH</fullName>
    </submittedName>
</protein>
<dbReference type="NCBIfam" id="TIGR03292">
    <property type="entry name" value="PhnH_redo"/>
    <property type="match status" value="1"/>
</dbReference>
<proteinExistence type="predicted"/>